<reference evidence="2" key="1">
    <citation type="submission" date="2023-03" db="EMBL/GenBank/DDBJ databases">
        <authorList>
            <person name="Steffen K."/>
            <person name="Cardenas P."/>
        </authorList>
    </citation>
    <scope>NUCLEOTIDE SEQUENCE</scope>
</reference>
<evidence type="ECO:0000256" key="1">
    <source>
        <dbReference type="SAM" id="MobiDB-lite"/>
    </source>
</evidence>
<proteinExistence type="predicted"/>
<gene>
    <name evidence="2" type="ORF">GBAR_LOCUS11903</name>
</gene>
<protein>
    <submittedName>
        <fullName evidence="2">Uncharacterized protein</fullName>
    </submittedName>
</protein>
<feature type="region of interest" description="Disordered" evidence="1">
    <location>
        <begin position="1"/>
        <end position="36"/>
    </location>
</feature>
<name>A0AA35RY13_GEOBA</name>
<sequence>MVATSHSDPEVTHRQSSPDESYDQSPRGGRGGEDEMSDIYRAYGVMARNAHKECLVCSMEGFKSASHPFGILVNHFTRCFNESYSDIGGHPRLLPHAIGELT</sequence>
<accession>A0AA35RY13</accession>
<evidence type="ECO:0000313" key="2">
    <source>
        <dbReference type="EMBL" id="CAI8019860.1"/>
    </source>
</evidence>
<dbReference type="Proteomes" id="UP001174909">
    <property type="component" value="Unassembled WGS sequence"/>
</dbReference>
<evidence type="ECO:0000313" key="3">
    <source>
        <dbReference type="Proteomes" id="UP001174909"/>
    </source>
</evidence>
<dbReference type="EMBL" id="CASHTH010001782">
    <property type="protein sequence ID" value="CAI8019860.1"/>
    <property type="molecule type" value="Genomic_DNA"/>
</dbReference>
<dbReference type="AlphaFoldDB" id="A0AA35RY13"/>
<feature type="compositionally biased region" description="Basic and acidic residues" evidence="1">
    <location>
        <begin position="7"/>
        <end position="17"/>
    </location>
</feature>
<comment type="caution">
    <text evidence="2">The sequence shown here is derived from an EMBL/GenBank/DDBJ whole genome shotgun (WGS) entry which is preliminary data.</text>
</comment>
<feature type="non-terminal residue" evidence="2">
    <location>
        <position position="102"/>
    </location>
</feature>
<organism evidence="2 3">
    <name type="scientific">Geodia barretti</name>
    <name type="common">Barrett's horny sponge</name>
    <dbReference type="NCBI Taxonomy" id="519541"/>
    <lineage>
        <taxon>Eukaryota</taxon>
        <taxon>Metazoa</taxon>
        <taxon>Porifera</taxon>
        <taxon>Demospongiae</taxon>
        <taxon>Heteroscleromorpha</taxon>
        <taxon>Tetractinellida</taxon>
        <taxon>Astrophorina</taxon>
        <taxon>Geodiidae</taxon>
        <taxon>Geodia</taxon>
    </lineage>
</organism>
<keyword evidence="3" id="KW-1185">Reference proteome</keyword>